<keyword evidence="1" id="KW-0732">Signal</keyword>
<evidence type="ECO:0000313" key="2">
    <source>
        <dbReference type="EMBL" id="KOX77938.1"/>
    </source>
</evidence>
<gene>
    <name evidence="2" type="ORF">WN51_05826</name>
</gene>
<reference evidence="2 3" key="1">
    <citation type="submission" date="2015-07" db="EMBL/GenBank/DDBJ databases">
        <title>The genome of Melipona quadrifasciata.</title>
        <authorList>
            <person name="Pan H."/>
            <person name="Kapheim K."/>
        </authorList>
    </citation>
    <scope>NUCLEOTIDE SEQUENCE [LARGE SCALE GENOMIC DNA]</scope>
    <source>
        <strain evidence="2">0111107301</strain>
        <tissue evidence="2">Whole body</tissue>
    </source>
</reference>
<feature type="signal peptide" evidence="1">
    <location>
        <begin position="1"/>
        <end position="25"/>
    </location>
</feature>
<dbReference type="AlphaFoldDB" id="A0A0N0BIN6"/>
<proteinExistence type="predicted"/>
<evidence type="ECO:0000313" key="3">
    <source>
        <dbReference type="Proteomes" id="UP000053105"/>
    </source>
</evidence>
<keyword evidence="3" id="KW-1185">Reference proteome</keyword>
<evidence type="ECO:0000256" key="1">
    <source>
        <dbReference type="SAM" id="SignalP"/>
    </source>
</evidence>
<feature type="chain" id="PRO_5005844907" evidence="1">
    <location>
        <begin position="26"/>
        <end position="77"/>
    </location>
</feature>
<dbReference type="EMBL" id="KQ435727">
    <property type="protein sequence ID" value="KOX77938.1"/>
    <property type="molecule type" value="Genomic_DNA"/>
</dbReference>
<organism evidence="2 3">
    <name type="scientific">Melipona quadrifasciata</name>
    <dbReference type="NCBI Taxonomy" id="166423"/>
    <lineage>
        <taxon>Eukaryota</taxon>
        <taxon>Metazoa</taxon>
        <taxon>Ecdysozoa</taxon>
        <taxon>Arthropoda</taxon>
        <taxon>Hexapoda</taxon>
        <taxon>Insecta</taxon>
        <taxon>Pterygota</taxon>
        <taxon>Neoptera</taxon>
        <taxon>Endopterygota</taxon>
        <taxon>Hymenoptera</taxon>
        <taxon>Apocrita</taxon>
        <taxon>Aculeata</taxon>
        <taxon>Apoidea</taxon>
        <taxon>Anthophila</taxon>
        <taxon>Apidae</taxon>
        <taxon>Melipona</taxon>
    </lineage>
</organism>
<name>A0A0N0BIN6_9HYME</name>
<sequence>MKRKICFFKWIVQSFAVSTWLFLWGQRNSPEGMEQRVGSERVCLIVENSHDDDFLIEGNIGLDNPVIVRTRLGIQRI</sequence>
<accession>A0A0N0BIN6</accession>
<dbReference type="Proteomes" id="UP000053105">
    <property type="component" value="Unassembled WGS sequence"/>
</dbReference>
<protein>
    <submittedName>
        <fullName evidence="2">Uncharacterized protein</fullName>
    </submittedName>
</protein>